<dbReference type="RefSeq" id="WP_338223637.1">
    <property type="nucleotide sequence ID" value="NZ_BTPD01000004.1"/>
</dbReference>
<dbReference type="EMBL" id="BTPD01000004">
    <property type="protein sequence ID" value="GMQ28901.1"/>
    <property type="molecule type" value="Genomic_DNA"/>
</dbReference>
<keyword evidence="2" id="KW-1185">Reference proteome</keyword>
<dbReference type="Proteomes" id="UP001338309">
    <property type="component" value="Unassembled WGS sequence"/>
</dbReference>
<comment type="caution">
    <text evidence="1">The sequence shown here is derived from an EMBL/GenBank/DDBJ whole genome shotgun (WGS) entry which is preliminary data.</text>
</comment>
<name>A0ABQ6PLV3_9BACT</name>
<reference evidence="1 2" key="1">
    <citation type="submission" date="2023-08" db="EMBL/GenBank/DDBJ databases">
        <title>Draft genome sequence of Algoriphagus confluentis.</title>
        <authorList>
            <person name="Takatani N."/>
            <person name="Hosokawa M."/>
            <person name="Sawabe T."/>
        </authorList>
    </citation>
    <scope>NUCLEOTIDE SEQUENCE [LARGE SCALE GENOMIC DNA]</scope>
    <source>
        <strain evidence="1 2">NBRC 111222</strain>
    </source>
</reference>
<evidence type="ECO:0000313" key="2">
    <source>
        <dbReference type="Proteomes" id="UP001338309"/>
    </source>
</evidence>
<accession>A0ABQ6PLV3</accession>
<gene>
    <name evidence="1" type="ORF">Aconfl_15440</name>
</gene>
<evidence type="ECO:0000313" key="1">
    <source>
        <dbReference type="EMBL" id="GMQ28901.1"/>
    </source>
</evidence>
<protein>
    <recommendedName>
        <fullName evidence="3">Bacteriocin</fullName>
    </recommendedName>
</protein>
<sequence length="51" mass="5296">MDLKDFVSKTLIEINEGVVSAQDQLKPKGAIVIPPVLGVFGGASTQPGGWS</sequence>
<proteinExistence type="predicted"/>
<organism evidence="1 2">
    <name type="scientific">Algoriphagus confluentis</name>
    <dbReference type="NCBI Taxonomy" id="1697556"/>
    <lineage>
        <taxon>Bacteria</taxon>
        <taxon>Pseudomonadati</taxon>
        <taxon>Bacteroidota</taxon>
        <taxon>Cytophagia</taxon>
        <taxon>Cytophagales</taxon>
        <taxon>Cyclobacteriaceae</taxon>
        <taxon>Algoriphagus</taxon>
    </lineage>
</organism>
<evidence type="ECO:0008006" key="3">
    <source>
        <dbReference type="Google" id="ProtNLM"/>
    </source>
</evidence>